<dbReference type="OrthoDB" id="10681094at2759"/>
<feature type="compositionally biased region" description="Basic and acidic residues" evidence="1">
    <location>
        <begin position="213"/>
        <end position="222"/>
    </location>
</feature>
<dbReference type="KEGG" id="hir:HETIRDRAFT_430587"/>
<feature type="compositionally biased region" description="Acidic residues" evidence="1">
    <location>
        <begin position="223"/>
        <end position="240"/>
    </location>
</feature>
<dbReference type="InParanoid" id="W4JRU0"/>
<feature type="compositionally biased region" description="Basic and acidic residues" evidence="1">
    <location>
        <begin position="184"/>
        <end position="206"/>
    </location>
</feature>
<protein>
    <submittedName>
        <fullName evidence="2">Uncharacterized protein</fullName>
    </submittedName>
</protein>
<dbReference type="RefSeq" id="XP_009552459.1">
    <property type="nucleotide sequence ID" value="XM_009554164.1"/>
</dbReference>
<dbReference type="Proteomes" id="UP000030671">
    <property type="component" value="Unassembled WGS sequence"/>
</dbReference>
<dbReference type="HOGENOM" id="CLU_676255_0_0_1"/>
<reference evidence="2 3" key="1">
    <citation type="journal article" date="2012" name="New Phytol.">
        <title>Insight into trade-off between wood decay and parasitism from the genome of a fungal forest pathogen.</title>
        <authorList>
            <person name="Olson A."/>
            <person name="Aerts A."/>
            <person name="Asiegbu F."/>
            <person name="Belbahri L."/>
            <person name="Bouzid O."/>
            <person name="Broberg A."/>
            <person name="Canback B."/>
            <person name="Coutinho P.M."/>
            <person name="Cullen D."/>
            <person name="Dalman K."/>
            <person name="Deflorio G."/>
            <person name="van Diepen L.T."/>
            <person name="Dunand C."/>
            <person name="Duplessis S."/>
            <person name="Durling M."/>
            <person name="Gonthier P."/>
            <person name="Grimwood J."/>
            <person name="Fossdal C.G."/>
            <person name="Hansson D."/>
            <person name="Henrissat B."/>
            <person name="Hietala A."/>
            <person name="Himmelstrand K."/>
            <person name="Hoffmeister D."/>
            <person name="Hogberg N."/>
            <person name="James T.Y."/>
            <person name="Karlsson M."/>
            <person name="Kohler A."/>
            <person name="Kues U."/>
            <person name="Lee Y.H."/>
            <person name="Lin Y.C."/>
            <person name="Lind M."/>
            <person name="Lindquist E."/>
            <person name="Lombard V."/>
            <person name="Lucas S."/>
            <person name="Lunden K."/>
            <person name="Morin E."/>
            <person name="Murat C."/>
            <person name="Park J."/>
            <person name="Raffaello T."/>
            <person name="Rouze P."/>
            <person name="Salamov A."/>
            <person name="Schmutz J."/>
            <person name="Solheim H."/>
            <person name="Stahlberg J."/>
            <person name="Velez H."/>
            <person name="de Vries R.P."/>
            <person name="Wiebenga A."/>
            <person name="Woodward S."/>
            <person name="Yakovlev I."/>
            <person name="Garbelotto M."/>
            <person name="Martin F."/>
            <person name="Grigoriev I.V."/>
            <person name="Stenlid J."/>
        </authorList>
    </citation>
    <scope>NUCLEOTIDE SEQUENCE [LARGE SCALE GENOMIC DNA]</scope>
    <source>
        <strain evidence="2 3">TC 32-1</strain>
    </source>
</reference>
<dbReference type="AlphaFoldDB" id="W4JRU0"/>
<organism evidence="2 3">
    <name type="scientific">Heterobasidion irregulare (strain TC 32-1)</name>
    <dbReference type="NCBI Taxonomy" id="747525"/>
    <lineage>
        <taxon>Eukaryota</taxon>
        <taxon>Fungi</taxon>
        <taxon>Dikarya</taxon>
        <taxon>Basidiomycota</taxon>
        <taxon>Agaricomycotina</taxon>
        <taxon>Agaricomycetes</taxon>
        <taxon>Russulales</taxon>
        <taxon>Bondarzewiaceae</taxon>
        <taxon>Heterobasidion</taxon>
        <taxon>Heterobasidion annosum species complex</taxon>
    </lineage>
</organism>
<evidence type="ECO:0000313" key="3">
    <source>
        <dbReference type="Proteomes" id="UP000030671"/>
    </source>
</evidence>
<dbReference type="EMBL" id="KI925465">
    <property type="protein sequence ID" value="ETW76258.1"/>
    <property type="molecule type" value="Genomic_DNA"/>
</dbReference>
<feature type="compositionally biased region" description="Basic and acidic residues" evidence="1">
    <location>
        <begin position="145"/>
        <end position="155"/>
    </location>
</feature>
<proteinExistence type="predicted"/>
<evidence type="ECO:0000313" key="2">
    <source>
        <dbReference type="EMBL" id="ETW76258.1"/>
    </source>
</evidence>
<evidence type="ECO:0000256" key="1">
    <source>
        <dbReference type="SAM" id="MobiDB-lite"/>
    </source>
</evidence>
<name>W4JRU0_HETIT</name>
<sequence>MSKNKPIHPRHENWPNQVSISLKDHMEHARMIIEEARQGEGESAWYELYNLILNFNSLRGNHAYGGRVSVWPQPYLYRFLTRAVAHAIDEAREDSLFKAPVTRSTATSLVRLDSNSTSSLSAIVTPQSNLSPVESTHSVPNAPPARRDDVGSGKDESEEEPEAKGLDAEAKEQALDRQGQGGEAESKEKECESAEAGEDKGHHPEVNESDLEENGHESAEKKEDDEEAGEEAGEDEEENDIPFTAEEAQFRVPDFLVILTRAIPDSSAQFRNALIFWELKDCQGYESTTMFASNEQMHRKAQIMRATIPQLVQQAQFLFQHFPEQDTAIGMVAIGLFFRAHTFHRNRMPALPQDGKLKLLPRAEAAKIPTISTMYHIYNQRGTDYSTAFKFYWTVSRTRAAEMEGGS</sequence>
<feature type="compositionally biased region" description="Polar residues" evidence="1">
    <location>
        <begin position="117"/>
        <end position="139"/>
    </location>
</feature>
<keyword evidence="3" id="KW-1185">Reference proteome</keyword>
<feature type="region of interest" description="Disordered" evidence="1">
    <location>
        <begin position="117"/>
        <end position="241"/>
    </location>
</feature>
<dbReference type="GeneID" id="20674463"/>
<gene>
    <name evidence="2" type="ORF">HETIRDRAFT_430587</name>
</gene>
<feature type="compositionally biased region" description="Basic and acidic residues" evidence="1">
    <location>
        <begin position="162"/>
        <end position="175"/>
    </location>
</feature>
<accession>W4JRU0</accession>